<feature type="domain" description="DUF4365" evidence="2">
    <location>
        <begin position="28"/>
        <end position="146"/>
    </location>
</feature>
<dbReference type="HOGENOM" id="CLU_596835_0_0_10"/>
<feature type="region of interest" description="Disordered" evidence="1">
    <location>
        <begin position="439"/>
        <end position="458"/>
    </location>
</feature>
<sequence length="458" mass="54478">MGKYVSEQHITAEKGVSKFQSFCANHNPILLFREETKHDYGIDGEVEITRKTINGKIEATSEILKIQLKSTKLKGYISSEDESSFDFIANTQDIDYWNEHIIPVILVVYFENEDKLYAKKIEKGMVIKKTKTHKITFDKEKNLLDINSDFESVVNQKFISRVDFNTSEILFINIHKIVLPFFVREYKSKLKNPSKIETLIKENELYPKPKYVAVSDKIYTFQDLDGYNKIFKENVVIDKSCNQIKTKDFISRKGNEKNTLVWIVKQYLNEELRKRKIFYNKDFDRYYFGVTSQTPIETKNRDNSKTEVYRFERTKGKAGNQSKRSVVSKYTYYETSSFYKHLGFQLFFEWIESELYIIFEPKYLYTEDGKTPLKNKERVTRLTNQLKQSERNVQYINHVTFLRNFFELSDWCIFYESENIKIEIKQTHREKVNFGIKEDSKSNMSQSQEENNIQMSLF</sequence>
<evidence type="ECO:0000313" key="4">
    <source>
        <dbReference type="Proteomes" id="UP000007599"/>
    </source>
</evidence>
<feature type="compositionally biased region" description="Polar residues" evidence="1">
    <location>
        <begin position="442"/>
        <end position="458"/>
    </location>
</feature>
<dbReference type="EMBL" id="HE774682">
    <property type="protein sequence ID" value="CCG52119.1"/>
    <property type="molecule type" value="Genomic_DNA"/>
</dbReference>
<evidence type="ECO:0000313" key="3">
    <source>
        <dbReference type="EMBL" id="CCG52119.1"/>
    </source>
</evidence>
<evidence type="ECO:0000259" key="2">
    <source>
        <dbReference type="Pfam" id="PF14280"/>
    </source>
</evidence>
<dbReference type="InterPro" id="IPR025375">
    <property type="entry name" value="DUF4365"/>
</dbReference>
<dbReference type="RefSeq" id="WP_014387263.1">
    <property type="nucleotide sequence ID" value="NC_017025.1"/>
</dbReference>
<gene>
    <name evidence="3" type="ordered locus">KQS_00555</name>
</gene>
<dbReference type="STRING" id="1094466.KQS_00555"/>
<accession>H8XNK2</accession>
<dbReference type="OrthoDB" id="1157940at2"/>
<dbReference type="PATRIC" id="fig|1094466.5.peg.110"/>
<reference evidence="4" key="2">
    <citation type="submission" date="2012-03" db="EMBL/GenBank/DDBJ databases">
        <title>Complete genome sequence of Flavobacterium indicum GPTSA100-9T, isolated from warm spring water.</title>
        <authorList>
            <person name="Barbier P."/>
            <person name="Houel A."/>
            <person name="Loux V."/>
            <person name="Poulain J."/>
            <person name="Bernardet J.-F."/>
            <person name="Touchon M."/>
            <person name="Duchaud E."/>
        </authorList>
    </citation>
    <scope>NUCLEOTIDE SEQUENCE [LARGE SCALE GENOMIC DNA]</scope>
    <source>
        <strain evidence="4">DSM 17447 / CIP 109464 / GPTSA100-9</strain>
    </source>
</reference>
<dbReference type="Proteomes" id="UP000007599">
    <property type="component" value="Chromosome I"/>
</dbReference>
<organism evidence="3 4">
    <name type="scientific">Flavobacterium indicum (strain DSM 17447 / CIP 109464 / GPTSA100-9)</name>
    <dbReference type="NCBI Taxonomy" id="1094466"/>
    <lineage>
        <taxon>Bacteria</taxon>
        <taxon>Pseudomonadati</taxon>
        <taxon>Bacteroidota</taxon>
        <taxon>Flavobacteriia</taxon>
        <taxon>Flavobacteriales</taxon>
        <taxon>Flavobacteriaceae</taxon>
        <taxon>Flavobacterium</taxon>
    </lineage>
</organism>
<proteinExistence type="predicted"/>
<dbReference type="Pfam" id="PF14280">
    <property type="entry name" value="DUF4365"/>
    <property type="match status" value="1"/>
</dbReference>
<dbReference type="AlphaFoldDB" id="H8XNK2"/>
<evidence type="ECO:0000256" key="1">
    <source>
        <dbReference type="SAM" id="MobiDB-lite"/>
    </source>
</evidence>
<keyword evidence="4" id="KW-1185">Reference proteome</keyword>
<dbReference type="eggNOG" id="COG2865">
    <property type="taxonomic scope" value="Bacteria"/>
</dbReference>
<protein>
    <recommendedName>
        <fullName evidence="2">DUF4365 domain-containing protein</fullName>
    </recommendedName>
</protein>
<dbReference type="KEGG" id="fin:KQS_00555"/>
<name>H8XNK2_FLAIG</name>
<reference evidence="3 4" key="1">
    <citation type="journal article" date="2012" name="J. Bacteriol.">
        <title>Complete Genome Sequence of Flavobacterium indicum GPSTA100-9T, Isolated from Warm Spring Water.</title>
        <authorList>
            <person name="Barbier P."/>
            <person name="Houel A."/>
            <person name="Loux V."/>
            <person name="Poulain J."/>
            <person name="Bernardet J.F."/>
            <person name="Touchon M."/>
            <person name="Duchaud E."/>
        </authorList>
    </citation>
    <scope>NUCLEOTIDE SEQUENCE [LARGE SCALE GENOMIC DNA]</scope>
    <source>
        <strain evidence="4">DSM 17447 / CIP 109464 / GPTSA100-9</strain>
    </source>
</reference>